<keyword evidence="3" id="KW-1185">Reference proteome</keyword>
<dbReference type="Pfam" id="PF03235">
    <property type="entry name" value="GmrSD_N"/>
    <property type="match status" value="1"/>
</dbReference>
<reference evidence="2 3" key="1">
    <citation type="submission" date="2020-04" db="EMBL/GenBank/DDBJ databases">
        <title>Usitatibacter rugosus gen. nov., sp. nov. and Usitatibacter palustris sp. nov., novel members of Usitatibacteraceae fam. nov. within the order Nitrosomonadales isolated from soil.</title>
        <authorList>
            <person name="Huber K.J."/>
            <person name="Neumann-Schaal M."/>
            <person name="Geppert A."/>
            <person name="Luckner M."/>
            <person name="Wanner G."/>
            <person name="Overmann J."/>
        </authorList>
    </citation>
    <scope>NUCLEOTIDE SEQUENCE [LARGE SCALE GENOMIC DNA]</scope>
    <source>
        <strain evidence="2 3">0125_3</strain>
    </source>
</reference>
<dbReference type="AlphaFoldDB" id="A0A6M4GTZ9"/>
<protein>
    <recommendedName>
        <fullName evidence="1">GmrSD restriction endonucleases N-terminal domain-containing protein</fullName>
    </recommendedName>
</protein>
<evidence type="ECO:0000259" key="1">
    <source>
        <dbReference type="Pfam" id="PF03235"/>
    </source>
</evidence>
<organism evidence="2 3">
    <name type="scientific">Usitatibacter rugosus</name>
    <dbReference type="NCBI Taxonomy" id="2732067"/>
    <lineage>
        <taxon>Bacteria</taxon>
        <taxon>Pseudomonadati</taxon>
        <taxon>Pseudomonadota</taxon>
        <taxon>Betaproteobacteria</taxon>
        <taxon>Nitrosomonadales</taxon>
        <taxon>Usitatibacteraceae</taxon>
        <taxon>Usitatibacter</taxon>
    </lineage>
</organism>
<proteinExistence type="predicted"/>
<dbReference type="KEGG" id="uru:DSM104443_01556"/>
<dbReference type="RefSeq" id="WP_171091043.1">
    <property type="nucleotide sequence ID" value="NZ_CP053069.1"/>
</dbReference>
<accession>A0A6M4GTZ9</accession>
<feature type="domain" description="GmrSD restriction endonucleases N-terminal" evidence="1">
    <location>
        <begin position="16"/>
        <end position="169"/>
    </location>
</feature>
<gene>
    <name evidence="2" type="ORF">DSM104443_01556</name>
</gene>
<dbReference type="Proteomes" id="UP000501534">
    <property type="component" value="Chromosome"/>
</dbReference>
<sequence>MSFGITDLRNSTVWQLYRMREQIQIDPEYQRLGDIWAPDNRQLLVDTILNGFDVPKIYLHKFPKPILKGGKTYEFAIVDGRQRLETMWAFIEGRITLDDEFKYFKEPKVLAGGMTYEELGQSYPDLKSDYDGFVLSVVLIETDDLEMIEEMFSRLNEAAPLTAAEKRNALGGPMPIAIKKLSKTSLFTKKLPFPNKRYRHFDLAAKFLLTERERKVVDTKKTQLDEFVEEYKAKPRNKLPTFVKTASETAAGMSKVFGDNDPLLRQLGMVMVYYHLFRVARDNKWSASVTRKKLVDFNRMRDENRAAVEQGNKKVDLDLVQFERYAQSPNDSAAIKFRLQLLAKRAFGRTLKLGEL</sequence>
<dbReference type="EMBL" id="CP053069">
    <property type="protein sequence ID" value="QJR10492.1"/>
    <property type="molecule type" value="Genomic_DNA"/>
</dbReference>
<dbReference type="PANTHER" id="PTHR39639:SF1">
    <property type="entry name" value="DUF262 DOMAIN-CONTAINING PROTEIN"/>
    <property type="match status" value="1"/>
</dbReference>
<evidence type="ECO:0000313" key="2">
    <source>
        <dbReference type="EMBL" id="QJR10492.1"/>
    </source>
</evidence>
<dbReference type="PANTHER" id="PTHR39639">
    <property type="entry name" value="CHROMOSOME 16, WHOLE GENOME SHOTGUN SEQUENCE"/>
    <property type="match status" value="1"/>
</dbReference>
<dbReference type="InterPro" id="IPR004919">
    <property type="entry name" value="GmrSD_N"/>
</dbReference>
<evidence type="ECO:0000313" key="3">
    <source>
        <dbReference type="Proteomes" id="UP000501534"/>
    </source>
</evidence>
<name>A0A6M4GTZ9_9PROT</name>